<sequence>MRDEERRAEIARLNDQLRCVGVGGRIVITSCIAALPLPTIMTIYDAVRNFDRFNKHNDPYGERDCASLMAAGHHVIWKIDYYCLSLRSHAKDPADARWTRRVLTIMLADEC</sequence>
<dbReference type="EMBL" id="JALHLG010000058">
    <property type="protein sequence ID" value="MCJ2189028.1"/>
    <property type="molecule type" value="Genomic_DNA"/>
</dbReference>
<evidence type="ECO:0000313" key="1">
    <source>
        <dbReference type="EMBL" id="MCJ2189028.1"/>
    </source>
</evidence>
<name>A0ABT0BVD6_9SPHN</name>
<dbReference type="Proteomes" id="UP001202281">
    <property type="component" value="Unassembled WGS sequence"/>
</dbReference>
<evidence type="ECO:0000313" key="2">
    <source>
        <dbReference type="Proteomes" id="UP001202281"/>
    </source>
</evidence>
<protein>
    <submittedName>
        <fullName evidence="1">DUF3768 domain-containing protein</fullName>
    </submittedName>
</protein>
<dbReference type="InterPro" id="IPR022243">
    <property type="entry name" value="DUF3768"/>
</dbReference>
<gene>
    <name evidence="1" type="ORF">MTR66_19685</name>
</gene>
<dbReference type="Pfam" id="PF12599">
    <property type="entry name" value="DUF3768"/>
    <property type="match status" value="1"/>
</dbReference>
<comment type="caution">
    <text evidence="1">The sequence shown here is derived from an EMBL/GenBank/DDBJ whole genome shotgun (WGS) entry which is preliminary data.</text>
</comment>
<dbReference type="RefSeq" id="WP_243924158.1">
    <property type="nucleotide sequence ID" value="NZ_JALHLG010000058.1"/>
</dbReference>
<reference evidence="1 2" key="1">
    <citation type="submission" date="2022-04" db="EMBL/GenBank/DDBJ databases">
        <title>Identification of a novel bacterium isolated from mangrove sediments.</title>
        <authorList>
            <person name="Pan X."/>
        </authorList>
    </citation>
    <scope>NUCLEOTIDE SEQUENCE [LARGE SCALE GENOMIC DNA]</scope>
    <source>
        <strain evidence="1 2">B2638</strain>
    </source>
</reference>
<accession>A0ABT0BVD6</accession>
<proteinExistence type="predicted"/>
<organism evidence="1 2">
    <name type="scientific">Novosphingobium beihaiensis</name>
    <dbReference type="NCBI Taxonomy" id="2930389"/>
    <lineage>
        <taxon>Bacteria</taxon>
        <taxon>Pseudomonadati</taxon>
        <taxon>Pseudomonadota</taxon>
        <taxon>Alphaproteobacteria</taxon>
        <taxon>Sphingomonadales</taxon>
        <taxon>Sphingomonadaceae</taxon>
        <taxon>Novosphingobium</taxon>
    </lineage>
</organism>
<keyword evidence="2" id="KW-1185">Reference proteome</keyword>